<dbReference type="PANTHER" id="PTHR43042">
    <property type="entry name" value="SAM-DEPENDENT METHYLTRANSFERASE"/>
    <property type="match status" value="1"/>
</dbReference>
<dbReference type="Gene3D" id="2.60.40.1180">
    <property type="entry name" value="Golgi alpha-mannosidase II"/>
    <property type="match status" value="1"/>
</dbReference>
<dbReference type="InterPro" id="IPR029063">
    <property type="entry name" value="SAM-dependent_MTases_sf"/>
</dbReference>
<keyword evidence="2 5" id="KW-0808">Transferase</keyword>
<dbReference type="AlphaFoldDB" id="A0A1G6UZH4"/>
<reference evidence="6" key="1">
    <citation type="submission" date="2016-10" db="EMBL/GenBank/DDBJ databases">
        <authorList>
            <person name="Varghese N."/>
            <person name="Submissions S."/>
        </authorList>
    </citation>
    <scope>NUCLEOTIDE SEQUENCE [LARGE SCALE GENOMIC DNA]</scope>
    <source>
        <strain evidence="6">DSM 23095</strain>
    </source>
</reference>
<dbReference type="OrthoDB" id="9805492at2"/>
<evidence type="ECO:0000256" key="2">
    <source>
        <dbReference type="ARBA" id="ARBA00022679"/>
    </source>
</evidence>
<dbReference type="Gene3D" id="3.40.50.150">
    <property type="entry name" value="Vaccinia Virus protein VP39"/>
    <property type="match status" value="1"/>
</dbReference>
<dbReference type="GO" id="GO:0032259">
    <property type="term" value="P:methylation"/>
    <property type="evidence" value="ECO:0007669"/>
    <property type="project" value="UniProtKB-KW"/>
</dbReference>
<dbReference type="InterPro" id="IPR013780">
    <property type="entry name" value="Glyco_hydro_b"/>
</dbReference>
<proteinExistence type="predicted"/>
<dbReference type="Proteomes" id="UP000199060">
    <property type="component" value="Unassembled WGS sequence"/>
</dbReference>
<gene>
    <name evidence="5" type="ORF">SAMN04488104_103143</name>
</gene>
<dbReference type="EMBL" id="FNAC01000031">
    <property type="protein sequence ID" value="SDD46749.1"/>
    <property type="molecule type" value="Genomic_DNA"/>
</dbReference>
<feature type="domain" description="S-adenosylmethionine-dependent methyltransferase" evidence="4">
    <location>
        <begin position="89"/>
        <end position="244"/>
    </location>
</feature>
<sequence length="298" mass="34197">MNETILSLSPGPWKDYELIDTGGFEKLERFGEFILSRPEPQAIWDKSLPDSEWKKMAHAHFSKEKNNPEKGNWEQLKNMPHNWSISYQNEEGLNLKLNLAQTSFKHIGLFPEQAVNWDYLYHSLKKSPVKNPKVLNLFAYTGAASVAARAAGAEVTHLDSVKQVVTWSRHNMESSGLDNIRWIIDDAMKFIKREARRGNIYQAIVLDPPAYGRGPDGEKWVLEEQINEMLKTCAEILDPTHRLLLLNMYSLSFSSLIAVNLIKSNFGQVPNAEHGELYLQDRFEKKLPLGVFFRFSSF</sequence>
<dbReference type="RefSeq" id="WP_087940287.1">
    <property type="nucleotide sequence ID" value="NZ_FNAC01000031.1"/>
</dbReference>
<evidence type="ECO:0000256" key="1">
    <source>
        <dbReference type="ARBA" id="ARBA00022603"/>
    </source>
</evidence>
<evidence type="ECO:0000313" key="6">
    <source>
        <dbReference type="Proteomes" id="UP000199060"/>
    </source>
</evidence>
<dbReference type="STRING" id="686796.SAMN04488104_103143"/>
<keyword evidence="1 5" id="KW-0489">Methyltransferase</keyword>
<dbReference type="GO" id="GO:0008168">
    <property type="term" value="F:methyltransferase activity"/>
    <property type="evidence" value="ECO:0007669"/>
    <property type="project" value="UniProtKB-KW"/>
</dbReference>
<evidence type="ECO:0000256" key="3">
    <source>
        <dbReference type="ARBA" id="ARBA00022691"/>
    </source>
</evidence>
<keyword evidence="6" id="KW-1185">Reference proteome</keyword>
<evidence type="ECO:0000259" key="4">
    <source>
        <dbReference type="Pfam" id="PF10672"/>
    </source>
</evidence>
<protein>
    <submittedName>
        <fullName evidence="5">23S rRNA (Cytosine1962-C5)-methyltransferase</fullName>
    </submittedName>
</protein>
<keyword evidence="3" id="KW-0949">S-adenosyl-L-methionine</keyword>
<accession>A0A1G6UZH4</accession>
<name>A0A1G6UZH4_9BACT</name>
<dbReference type="SUPFAM" id="SSF53335">
    <property type="entry name" value="S-adenosyl-L-methionine-dependent methyltransferases"/>
    <property type="match status" value="1"/>
</dbReference>
<dbReference type="InterPro" id="IPR019614">
    <property type="entry name" value="SAM-dep_methyl-trfase"/>
</dbReference>
<dbReference type="PANTHER" id="PTHR43042:SF2">
    <property type="entry name" value="SAM-DEPENDENT METHYLTRANSFERASE"/>
    <property type="match status" value="1"/>
</dbReference>
<dbReference type="Pfam" id="PF10672">
    <property type="entry name" value="Methyltrans_SAM"/>
    <property type="match status" value="1"/>
</dbReference>
<organism evidence="5 6">
    <name type="scientific">Algoriphagus faecimaris</name>
    <dbReference type="NCBI Taxonomy" id="686796"/>
    <lineage>
        <taxon>Bacteria</taxon>
        <taxon>Pseudomonadati</taxon>
        <taxon>Bacteroidota</taxon>
        <taxon>Cytophagia</taxon>
        <taxon>Cytophagales</taxon>
        <taxon>Cyclobacteriaceae</taxon>
        <taxon>Algoriphagus</taxon>
    </lineage>
</organism>
<evidence type="ECO:0000313" key="5">
    <source>
        <dbReference type="EMBL" id="SDD46749.1"/>
    </source>
</evidence>